<feature type="region of interest" description="Disordered" evidence="1">
    <location>
        <begin position="74"/>
        <end position="99"/>
    </location>
</feature>
<dbReference type="OrthoDB" id="3404379at2"/>
<dbReference type="EMBL" id="PYXZ01000010">
    <property type="protein sequence ID" value="PUA79544.1"/>
    <property type="molecule type" value="Genomic_DNA"/>
</dbReference>
<dbReference type="Gene3D" id="6.10.250.660">
    <property type="match status" value="1"/>
</dbReference>
<dbReference type="Proteomes" id="UP000244867">
    <property type="component" value="Unassembled WGS sequence"/>
</dbReference>
<evidence type="ECO:0000256" key="1">
    <source>
        <dbReference type="SAM" id="MobiDB-lite"/>
    </source>
</evidence>
<keyword evidence="3" id="KW-1185">Reference proteome</keyword>
<accession>A0A2R7YTB9</accession>
<proteinExistence type="predicted"/>
<gene>
    <name evidence="2" type="ORF">C7S10_18820</name>
</gene>
<evidence type="ECO:0000313" key="2">
    <source>
        <dbReference type="EMBL" id="PUA79544.1"/>
    </source>
</evidence>
<name>A0A2R7YTB9_9ACTN</name>
<feature type="compositionally biased region" description="Basic and acidic residues" evidence="1">
    <location>
        <begin position="83"/>
        <end position="92"/>
    </location>
</feature>
<comment type="caution">
    <text evidence="2">The sequence shown here is derived from an EMBL/GenBank/DDBJ whole genome shotgun (WGS) entry which is preliminary data.</text>
</comment>
<sequence>MWLFAVLVVLTMGGVALVAAGRGGALPEEYADRPDVLVPAGRLAGDDLRRVRFTLAFRGYRMGEVDALLARLAEQLDEQPGEESGRGAERPSRGGPTAD</sequence>
<organism evidence="2 3">
    <name type="scientific">Nocardioides currus</name>
    <dbReference type="NCBI Taxonomy" id="2133958"/>
    <lineage>
        <taxon>Bacteria</taxon>
        <taxon>Bacillati</taxon>
        <taxon>Actinomycetota</taxon>
        <taxon>Actinomycetes</taxon>
        <taxon>Propionibacteriales</taxon>
        <taxon>Nocardioidaceae</taxon>
        <taxon>Nocardioides</taxon>
    </lineage>
</organism>
<evidence type="ECO:0000313" key="3">
    <source>
        <dbReference type="Proteomes" id="UP000244867"/>
    </source>
</evidence>
<dbReference type="InterPro" id="IPR019933">
    <property type="entry name" value="DivIVA_domain"/>
</dbReference>
<reference evidence="2 3" key="1">
    <citation type="submission" date="2018-03" db="EMBL/GenBank/DDBJ databases">
        <authorList>
            <person name="Keele B.F."/>
        </authorList>
    </citation>
    <scope>NUCLEOTIDE SEQUENCE [LARGE SCALE GENOMIC DNA]</scope>
    <source>
        <strain evidence="2 3">IB-3</strain>
    </source>
</reference>
<dbReference type="AlphaFoldDB" id="A0A2R7YTB9"/>
<dbReference type="NCBIfam" id="TIGR03544">
    <property type="entry name" value="DivI1A_domain"/>
    <property type="match status" value="1"/>
</dbReference>
<protein>
    <submittedName>
        <fullName evidence="2">DivIVA domain-containing protein</fullName>
    </submittedName>
</protein>